<dbReference type="Proteomes" id="UP000282892">
    <property type="component" value="Chromosome"/>
</dbReference>
<evidence type="ECO:0000313" key="2">
    <source>
        <dbReference type="EMBL" id="AZU62726.1"/>
    </source>
</evidence>
<dbReference type="OrthoDB" id="2875393at2"/>
<proteinExistence type="predicted"/>
<dbReference type="EMBL" id="CP022572">
    <property type="protein sequence ID" value="AZU62726.1"/>
    <property type="molecule type" value="Genomic_DNA"/>
</dbReference>
<feature type="domain" description="Phage ABA sandwich" evidence="1">
    <location>
        <begin position="6"/>
        <end position="88"/>
    </location>
</feature>
<organism evidence="2 3">
    <name type="scientific">Neobacillus mesonae</name>
    <dbReference type="NCBI Taxonomy" id="1193713"/>
    <lineage>
        <taxon>Bacteria</taxon>
        <taxon>Bacillati</taxon>
        <taxon>Bacillota</taxon>
        <taxon>Bacilli</taxon>
        <taxon>Bacillales</taxon>
        <taxon>Bacillaceae</taxon>
        <taxon>Neobacillus</taxon>
    </lineage>
</organism>
<gene>
    <name evidence="2" type="ORF">CHR53_16445</name>
</gene>
<accession>A0A3T0I001</accession>
<reference evidence="2 3" key="1">
    <citation type="submission" date="2017-07" db="EMBL/GenBank/DDBJ databases">
        <title>The complete genome sequence of Bacillus mesonae strain H20-5, an efficient strain improving plant abiotic stress resistance.</title>
        <authorList>
            <person name="Kim S.Y."/>
            <person name="Song H."/>
            <person name="Sang M.K."/>
            <person name="Weon H.-Y."/>
            <person name="Song J."/>
        </authorList>
    </citation>
    <scope>NUCLEOTIDE SEQUENCE [LARGE SCALE GENOMIC DNA]</scope>
    <source>
        <strain evidence="2 3">H20-5</strain>
    </source>
</reference>
<keyword evidence="3" id="KW-1185">Reference proteome</keyword>
<dbReference type="Pfam" id="PF18066">
    <property type="entry name" value="Phage_ABA_S"/>
    <property type="match status" value="1"/>
</dbReference>
<evidence type="ECO:0000259" key="1">
    <source>
        <dbReference type="Pfam" id="PF18066"/>
    </source>
</evidence>
<evidence type="ECO:0000313" key="3">
    <source>
        <dbReference type="Proteomes" id="UP000282892"/>
    </source>
</evidence>
<dbReference type="InterPro" id="IPR041270">
    <property type="entry name" value="Phage_ABA_S"/>
</dbReference>
<dbReference type="AlphaFoldDB" id="A0A3T0I001"/>
<sequence length="107" mass="12411">MMKTDSIARRILGWKLNRWDRWYDGEKGVFIHDADFQPEQNLNHAMLIVDRLEEMGFTYTVKGVSRVCFNEICATGETLAHAITNAAYSIVEHHSTADSTRMWQKMC</sequence>
<dbReference type="KEGG" id="nmk:CHR53_16445"/>
<name>A0A3T0I001_9BACI</name>
<protein>
    <recommendedName>
        <fullName evidence="1">Phage ABA sandwich domain-containing protein</fullName>
    </recommendedName>
</protein>
<dbReference type="RefSeq" id="WP_066383458.1">
    <property type="nucleotide sequence ID" value="NZ_CP022572.1"/>
</dbReference>